<gene>
    <name evidence="2" type="ORF">EJ913_26505</name>
</gene>
<feature type="transmembrane region" description="Helical" evidence="1">
    <location>
        <begin position="264"/>
        <end position="289"/>
    </location>
</feature>
<dbReference type="InterPro" id="IPR031617">
    <property type="entry name" value="PelG"/>
</dbReference>
<evidence type="ECO:0008006" key="4">
    <source>
        <dbReference type="Google" id="ProtNLM"/>
    </source>
</evidence>
<dbReference type="OrthoDB" id="37830at2"/>
<name>A0A433J1N4_9PROT</name>
<evidence type="ECO:0000256" key="1">
    <source>
        <dbReference type="SAM" id="Phobius"/>
    </source>
</evidence>
<dbReference type="EMBL" id="RZIJ01000029">
    <property type="protein sequence ID" value="RUQ64551.1"/>
    <property type="molecule type" value="Genomic_DNA"/>
</dbReference>
<feature type="transmembrane region" description="Helical" evidence="1">
    <location>
        <begin position="21"/>
        <end position="48"/>
    </location>
</feature>
<organism evidence="2 3">
    <name type="scientific">Azospirillum doebereinerae</name>
    <dbReference type="NCBI Taxonomy" id="92933"/>
    <lineage>
        <taxon>Bacteria</taxon>
        <taxon>Pseudomonadati</taxon>
        <taxon>Pseudomonadota</taxon>
        <taxon>Alphaproteobacteria</taxon>
        <taxon>Rhodospirillales</taxon>
        <taxon>Azospirillaceae</taxon>
        <taxon>Azospirillum</taxon>
    </lineage>
</organism>
<evidence type="ECO:0000313" key="2">
    <source>
        <dbReference type="EMBL" id="RUQ64551.1"/>
    </source>
</evidence>
<sequence length="459" mass="50581">MAGIGFALRKLARRDDLLGVLQGYAHSAFITSGPWMFTILALAGMNFIGRDLVGMEELSLFRVVVIYNFCFSVVFTGPLVLIATRYLADAIYAKEVDVAPGMLLATLGLAYGVAALTAGPFYLLFSGLPAPILLGGLVNFFLVCGIWVVSIFLSALKDYLSVTVAFGLGMLGGVVMTAALGSLFGAAGMVWGFSLGLAGIQFGLIARVFAEYPYKVARLFSFLAYFRRYWDLALIGLVANLAVWSDKWVMWFVPEREVVSGAMIIYTAYDSAMFVAYLTILPALTLFTVNIETRFFEHYQGFYRDIQQHATYDQIARNHRSIIAALLESGRNLIILQGAVCAVTIFLAPAIVGALGLHYQQIGMFRFGTLGAFFQVLFLFCTVILAYFDLRTRNLIAQALYLAANAGFTLFFSKLGFAWYGYGYFLSSLLAFLVGYLMVADAVRRLPYFTFVANNPSVR</sequence>
<dbReference type="AlphaFoldDB" id="A0A433J1N4"/>
<feature type="transmembrane region" description="Helical" evidence="1">
    <location>
        <begin position="131"/>
        <end position="153"/>
    </location>
</feature>
<dbReference type="Proteomes" id="UP000280346">
    <property type="component" value="Unassembled WGS sequence"/>
</dbReference>
<proteinExistence type="predicted"/>
<evidence type="ECO:0000313" key="3">
    <source>
        <dbReference type="Proteomes" id="UP000280346"/>
    </source>
</evidence>
<feature type="transmembrane region" description="Helical" evidence="1">
    <location>
        <begin position="60"/>
        <end position="82"/>
    </location>
</feature>
<feature type="transmembrane region" description="Helical" evidence="1">
    <location>
        <begin position="333"/>
        <end position="359"/>
    </location>
</feature>
<dbReference type="RefSeq" id="WP_127003604.1">
    <property type="nucleotide sequence ID" value="NZ_JBNPXW010000011.1"/>
</dbReference>
<reference evidence="2 3" key="1">
    <citation type="submission" date="2018-12" db="EMBL/GenBank/DDBJ databases">
        <authorList>
            <person name="Yang Y."/>
        </authorList>
    </citation>
    <scope>NUCLEOTIDE SEQUENCE [LARGE SCALE GENOMIC DNA]</scope>
    <source>
        <strain evidence="2 3">GSF71</strain>
    </source>
</reference>
<keyword evidence="1" id="KW-0812">Transmembrane</keyword>
<feature type="transmembrane region" description="Helical" evidence="1">
    <location>
        <begin position="222"/>
        <end position="244"/>
    </location>
</feature>
<accession>A0A433J1N4</accession>
<feature type="transmembrane region" description="Helical" evidence="1">
    <location>
        <begin position="160"/>
        <end position="184"/>
    </location>
</feature>
<comment type="caution">
    <text evidence="2">The sequence shown here is derived from an EMBL/GenBank/DDBJ whole genome shotgun (WGS) entry which is preliminary data.</text>
</comment>
<keyword evidence="1" id="KW-0472">Membrane</keyword>
<feature type="transmembrane region" description="Helical" evidence="1">
    <location>
        <begin position="190"/>
        <end position="210"/>
    </location>
</feature>
<feature type="transmembrane region" description="Helical" evidence="1">
    <location>
        <begin position="395"/>
        <end position="413"/>
    </location>
</feature>
<keyword evidence="1" id="KW-1133">Transmembrane helix</keyword>
<protein>
    <recommendedName>
        <fullName evidence="4">Exopolysaccharide Pel transporter PelG</fullName>
    </recommendedName>
</protein>
<feature type="transmembrane region" description="Helical" evidence="1">
    <location>
        <begin position="103"/>
        <end position="125"/>
    </location>
</feature>
<dbReference type="Pfam" id="PF16933">
    <property type="entry name" value="PelG"/>
    <property type="match status" value="1"/>
</dbReference>
<keyword evidence="3" id="KW-1185">Reference proteome</keyword>
<feature type="transmembrane region" description="Helical" evidence="1">
    <location>
        <begin position="365"/>
        <end position="388"/>
    </location>
</feature>
<feature type="transmembrane region" description="Helical" evidence="1">
    <location>
        <begin position="419"/>
        <end position="439"/>
    </location>
</feature>